<gene>
    <name evidence="2" type="ORF">B296_00048822</name>
</gene>
<protein>
    <submittedName>
        <fullName evidence="2">Uncharacterized protein</fullName>
    </submittedName>
</protein>
<evidence type="ECO:0000313" key="3">
    <source>
        <dbReference type="Proteomes" id="UP000287651"/>
    </source>
</evidence>
<evidence type="ECO:0000313" key="2">
    <source>
        <dbReference type="EMBL" id="RRT52101.1"/>
    </source>
</evidence>
<accession>A0A426YK14</accession>
<reference evidence="2 3" key="1">
    <citation type="journal article" date="2014" name="Agronomy (Basel)">
        <title>A Draft Genome Sequence for Ensete ventricosum, the Drought-Tolerant Tree Against Hunger.</title>
        <authorList>
            <person name="Harrison J."/>
            <person name="Moore K.A."/>
            <person name="Paszkiewicz K."/>
            <person name="Jones T."/>
            <person name="Grant M."/>
            <person name="Ambacheew D."/>
            <person name="Muzemil S."/>
            <person name="Studholme D.J."/>
        </authorList>
    </citation>
    <scope>NUCLEOTIDE SEQUENCE [LARGE SCALE GENOMIC DNA]</scope>
</reference>
<dbReference type="AlphaFoldDB" id="A0A426YK14"/>
<proteinExistence type="predicted"/>
<feature type="compositionally biased region" description="Polar residues" evidence="1">
    <location>
        <begin position="85"/>
        <end position="94"/>
    </location>
</feature>
<dbReference type="EMBL" id="AMZH03011860">
    <property type="protein sequence ID" value="RRT52101.1"/>
    <property type="molecule type" value="Genomic_DNA"/>
</dbReference>
<dbReference type="Proteomes" id="UP000287651">
    <property type="component" value="Unassembled WGS sequence"/>
</dbReference>
<evidence type="ECO:0000256" key="1">
    <source>
        <dbReference type="SAM" id="MobiDB-lite"/>
    </source>
</evidence>
<name>A0A426YK14_ENSVE</name>
<organism evidence="2 3">
    <name type="scientific">Ensete ventricosum</name>
    <name type="common">Abyssinian banana</name>
    <name type="synonym">Musa ensete</name>
    <dbReference type="NCBI Taxonomy" id="4639"/>
    <lineage>
        <taxon>Eukaryota</taxon>
        <taxon>Viridiplantae</taxon>
        <taxon>Streptophyta</taxon>
        <taxon>Embryophyta</taxon>
        <taxon>Tracheophyta</taxon>
        <taxon>Spermatophyta</taxon>
        <taxon>Magnoliopsida</taxon>
        <taxon>Liliopsida</taxon>
        <taxon>Zingiberales</taxon>
        <taxon>Musaceae</taxon>
        <taxon>Ensete</taxon>
    </lineage>
</organism>
<feature type="region of interest" description="Disordered" evidence="1">
    <location>
        <begin position="56"/>
        <end position="94"/>
    </location>
</feature>
<comment type="caution">
    <text evidence="2">The sequence shown here is derived from an EMBL/GenBank/DDBJ whole genome shotgun (WGS) entry which is preliminary data.</text>
</comment>
<sequence>MRWWMGIHCEAAYRNLSGRGAESLCSMDVLRQRAQGHDADRIDGPSSWRLAMAAEGNMSLPPRPPANRLLPRRSQTRADSDLARSGNNDGRSVSEAATTNAITGGDLLLVHCVLCHSSVFFTSTTRNSTGSFVHGLQAVAVAAKSSSPQVIMIAHTRLGDAYAEADVSVVYGGPPGRPYHDVSFSVLLIIELTSVSPTGTQTYRYARRSYPYPLTSWLAADEPSARSSVGCSPPARQTSVCAMPDQGSRTRCSGSMPWRPLQLEPPAARWMLQRTWKRAANAGLQSPFIEVLVNDDELFPTRWVISANAMQLLVSFQRTKGGQHDLQQWLLWP</sequence>